<dbReference type="GO" id="GO:0008270">
    <property type="term" value="F:zinc ion binding"/>
    <property type="evidence" value="ECO:0007669"/>
    <property type="project" value="InterPro"/>
</dbReference>
<dbReference type="GO" id="GO:0000981">
    <property type="term" value="F:DNA-binding transcription factor activity, RNA polymerase II-specific"/>
    <property type="evidence" value="ECO:0007669"/>
    <property type="project" value="InterPro"/>
</dbReference>
<dbReference type="SUPFAM" id="SSF57701">
    <property type="entry name" value="Zn2/Cys6 DNA-binding domain"/>
    <property type="match status" value="1"/>
</dbReference>
<gene>
    <name evidence="7" type="ORF">N7476_001831</name>
</gene>
<evidence type="ECO:0000256" key="4">
    <source>
        <dbReference type="ARBA" id="ARBA00023163"/>
    </source>
</evidence>
<evidence type="ECO:0000256" key="1">
    <source>
        <dbReference type="ARBA" id="ARBA00004123"/>
    </source>
</evidence>
<dbReference type="InterPro" id="IPR036864">
    <property type="entry name" value="Zn2-C6_fun-type_DNA-bd_sf"/>
</dbReference>
<keyword evidence="2" id="KW-0805">Transcription regulation</keyword>
<dbReference type="Pfam" id="PF11951">
    <property type="entry name" value="Fungal_trans_2"/>
    <property type="match status" value="1"/>
</dbReference>
<protein>
    <recommendedName>
        <fullName evidence="6">Zn(2)-C6 fungal-type domain-containing protein</fullName>
    </recommendedName>
</protein>
<accession>A0A9W9Q2A6</accession>
<name>A0A9W9Q2A6_9EURO</name>
<dbReference type="PANTHER" id="PTHR37534">
    <property type="entry name" value="TRANSCRIPTIONAL ACTIVATOR PROTEIN UGA3"/>
    <property type="match status" value="1"/>
</dbReference>
<proteinExistence type="predicted"/>
<dbReference type="GO" id="GO:0005634">
    <property type="term" value="C:nucleus"/>
    <property type="evidence" value="ECO:0007669"/>
    <property type="project" value="UniProtKB-SubCell"/>
</dbReference>
<dbReference type="AlphaFoldDB" id="A0A9W9Q2A6"/>
<evidence type="ECO:0000313" key="7">
    <source>
        <dbReference type="EMBL" id="KAJ5323231.1"/>
    </source>
</evidence>
<keyword evidence="4" id="KW-0804">Transcription</keyword>
<reference evidence="7" key="1">
    <citation type="submission" date="2022-12" db="EMBL/GenBank/DDBJ databases">
        <authorList>
            <person name="Petersen C."/>
        </authorList>
    </citation>
    <scope>NUCLEOTIDE SEQUENCE</scope>
    <source>
        <strain evidence="7">IBT 21472</strain>
    </source>
</reference>
<dbReference type="Gene3D" id="4.10.240.10">
    <property type="entry name" value="Zn(2)-C6 fungal-type DNA-binding domain"/>
    <property type="match status" value="1"/>
</dbReference>
<keyword evidence="8" id="KW-1185">Reference proteome</keyword>
<dbReference type="SMART" id="SM00066">
    <property type="entry name" value="GAL4"/>
    <property type="match status" value="1"/>
</dbReference>
<sequence>MVVGWEWVGWEWVGWEWAGWEWAGWEWAVDMDMAEGWVVLLVVGMDDMEGDMEEATVEALAEDSVVDLASVPVVDVAPEVAAVVGVGEIYGTGDVTPIRNLIPPRPDYRRPRRRPAHLRTTTGCLTCRKRKKKCDETRLQCLNCAKRDLDCVWQSDIQHESSSLQQCSFSETSPATVSTVAQVLSHCPSSRLDRAWKHSVQLPVAVSASGKPAQPAASISDNMHPELSVFSHVNLHRILQLPPPSLFSYSPAITTKSGPLFDFLKTTFLPQLIHPGTSIHVSDALSKQTFALALNKAFCMHALLACCGVEIPSNQASFRQLGRYHYTHAVAGLRKNLNDGCLQGQWVVAMFTVMMLCIYERSKPGESSGVEIHLAGAAQLIQLASRGQELDFQEPGIEQAMQRLVRESFIFHVTTSLPFQEKDRDHRDIEGALALAEEAVSQHCGPQCVTHLESPVLGFQPRLFRSVYIIYRLYRMSDRDRVSLETCQRLDDDLYQWEDYTKPAMASPANIACVGPKLYILGCRILLRRMSPSILMPALSIPQLAQEGMEIIHRLKPAQDYYADYYCWPFLVIGMNVGDPRDQDSLMRQVRSFETATNNGTMRRLVEILKRCWNTD</sequence>
<evidence type="ECO:0000256" key="2">
    <source>
        <dbReference type="ARBA" id="ARBA00023015"/>
    </source>
</evidence>
<dbReference type="GO" id="GO:0003677">
    <property type="term" value="F:DNA binding"/>
    <property type="evidence" value="ECO:0007669"/>
    <property type="project" value="UniProtKB-KW"/>
</dbReference>
<comment type="subcellular location">
    <subcellularLocation>
        <location evidence="1">Nucleus</location>
    </subcellularLocation>
</comment>
<dbReference type="InterPro" id="IPR001138">
    <property type="entry name" value="Zn2Cys6_DnaBD"/>
</dbReference>
<keyword evidence="5" id="KW-0539">Nucleus</keyword>
<dbReference type="PANTHER" id="PTHR37534:SF46">
    <property type="entry name" value="ZN(II)2CYS6 TRANSCRIPTION FACTOR (EUROFUNG)"/>
    <property type="match status" value="1"/>
</dbReference>
<evidence type="ECO:0000256" key="5">
    <source>
        <dbReference type="ARBA" id="ARBA00023242"/>
    </source>
</evidence>
<evidence type="ECO:0000256" key="3">
    <source>
        <dbReference type="ARBA" id="ARBA00023125"/>
    </source>
</evidence>
<comment type="caution">
    <text evidence="7">The sequence shown here is derived from an EMBL/GenBank/DDBJ whole genome shotgun (WGS) entry which is preliminary data.</text>
</comment>
<keyword evidence="3" id="KW-0238">DNA-binding</keyword>
<dbReference type="PROSITE" id="PS50048">
    <property type="entry name" value="ZN2_CY6_FUNGAL_2"/>
    <property type="match status" value="1"/>
</dbReference>
<dbReference type="InterPro" id="IPR021858">
    <property type="entry name" value="Fun_TF"/>
</dbReference>
<reference evidence="7" key="2">
    <citation type="journal article" date="2023" name="IMA Fungus">
        <title>Comparative genomic study of the Penicillium genus elucidates a diverse pangenome and 15 lateral gene transfer events.</title>
        <authorList>
            <person name="Petersen C."/>
            <person name="Sorensen T."/>
            <person name="Nielsen M.R."/>
            <person name="Sondergaard T.E."/>
            <person name="Sorensen J.L."/>
            <person name="Fitzpatrick D.A."/>
            <person name="Frisvad J.C."/>
            <person name="Nielsen K.L."/>
        </authorList>
    </citation>
    <scope>NUCLEOTIDE SEQUENCE</scope>
    <source>
        <strain evidence="7">IBT 21472</strain>
    </source>
</reference>
<dbReference type="Proteomes" id="UP001147746">
    <property type="component" value="Unassembled WGS sequence"/>
</dbReference>
<feature type="domain" description="Zn(2)-C6 fungal-type" evidence="6">
    <location>
        <begin position="123"/>
        <end position="153"/>
    </location>
</feature>
<dbReference type="EMBL" id="JAPZBO010000002">
    <property type="protein sequence ID" value="KAJ5323231.1"/>
    <property type="molecule type" value="Genomic_DNA"/>
</dbReference>
<dbReference type="CDD" id="cd00067">
    <property type="entry name" value="GAL4"/>
    <property type="match status" value="1"/>
</dbReference>
<organism evidence="7 8">
    <name type="scientific">Penicillium atrosanguineum</name>
    <dbReference type="NCBI Taxonomy" id="1132637"/>
    <lineage>
        <taxon>Eukaryota</taxon>
        <taxon>Fungi</taxon>
        <taxon>Dikarya</taxon>
        <taxon>Ascomycota</taxon>
        <taxon>Pezizomycotina</taxon>
        <taxon>Eurotiomycetes</taxon>
        <taxon>Eurotiomycetidae</taxon>
        <taxon>Eurotiales</taxon>
        <taxon>Aspergillaceae</taxon>
        <taxon>Penicillium</taxon>
    </lineage>
</organism>
<evidence type="ECO:0000259" key="6">
    <source>
        <dbReference type="PROSITE" id="PS50048"/>
    </source>
</evidence>
<dbReference type="PROSITE" id="PS00463">
    <property type="entry name" value="ZN2_CY6_FUNGAL_1"/>
    <property type="match status" value="1"/>
</dbReference>
<evidence type="ECO:0000313" key="8">
    <source>
        <dbReference type="Proteomes" id="UP001147746"/>
    </source>
</evidence>
<dbReference type="Pfam" id="PF00172">
    <property type="entry name" value="Zn_clus"/>
    <property type="match status" value="1"/>
</dbReference>